<dbReference type="InterPro" id="IPR006747">
    <property type="entry name" value="DUF599"/>
</dbReference>
<name>A0A1N6GRR4_9RHOB</name>
<keyword evidence="1" id="KW-0812">Transmembrane</keyword>
<accession>A0A1N6GRR4</accession>
<organism evidence="2 3">
    <name type="scientific">Vannielia litorea</name>
    <dbReference type="NCBI Taxonomy" id="1217970"/>
    <lineage>
        <taxon>Bacteria</taxon>
        <taxon>Pseudomonadati</taxon>
        <taxon>Pseudomonadota</taxon>
        <taxon>Alphaproteobacteria</taxon>
        <taxon>Rhodobacterales</taxon>
        <taxon>Paracoccaceae</taxon>
        <taxon>Vannielia</taxon>
    </lineage>
</organism>
<dbReference type="STRING" id="1217970.SAMN05444002_2716"/>
<proteinExistence type="predicted"/>
<dbReference type="Pfam" id="PF04654">
    <property type="entry name" value="DUF599"/>
    <property type="match status" value="1"/>
</dbReference>
<feature type="transmembrane region" description="Helical" evidence="1">
    <location>
        <begin position="187"/>
        <end position="215"/>
    </location>
</feature>
<dbReference type="AlphaFoldDB" id="A0A1N6GRR4"/>
<sequence length="232" mass="25323">MDLMPLLVSFTAADAVAVALVIVLWALIGWVVEHPPAGKPSVSVLMADYRRDWLREHVTRQPRIFDATILGNLRQGTTFFASACMLSIGGGLAVIGNPEQLTMLAEDLQLGTTTTLAFEVKIVLILFFVANAFLKFVWAHRLFGYSSVVMGAIPNDVADPTTYPRAAKAAEINITAAKSFNRGMRSIYFALGAIGWLVGAWGLMLGAVVSAAVIWRREFWSHSRAVLMQPDV</sequence>
<evidence type="ECO:0000256" key="1">
    <source>
        <dbReference type="SAM" id="Phobius"/>
    </source>
</evidence>
<evidence type="ECO:0000313" key="3">
    <source>
        <dbReference type="Proteomes" id="UP000184932"/>
    </source>
</evidence>
<keyword evidence="3" id="KW-1185">Reference proteome</keyword>
<keyword evidence="1" id="KW-1133">Transmembrane helix</keyword>
<reference evidence="3" key="1">
    <citation type="submission" date="2016-11" db="EMBL/GenBank/DDBJ databases">
        <authorList>
            <person name="Varghese N."/>
            <person name="Submissions S."/>
        </authorList>
    </citation>
    <scope>NUCLEOTIDE SEQUENCE [LARGE SCALE GENOMIC DNA]</scope>
    <source>
        <strain evidence="3">DSM 29440</strain>
    </source>
</reference>
<gene>
    <name evidence="2" type="ORF">SAMN05444002_2716</name>
</gene>
<dbReference type="EMBL" id="FSRL01000001">
    <property type="protein sequence ID" value="SIO10142.1"/>
    <property type="molecule type" value="Genomic_DNA"/>
</dbReference>
<feature type="transmembrane region" description="Helical" evidence="1">
    <location>
        <begin position="78"/>
        <end position="96"/>
    </location>
</feature>
<feature type="transmembrane region" description="Helical" evidence="1">
    <location>
        <begin position="116"/>
        <end position="138"/>
    </location>
</feature>
<dbReference type="Proteomes" id="UP000184932">
    <property type="component" value="Unassembled WGS sequence"/>
</dbReference>
<dbReference type="OrthoDB" id="9806874at2"/>
<dbReference type="RefSeq" id="WP_074256703.1">
    <property type="nucleotide sequence ID" value="NZ_FSRL01000001.1"/>
</dbReference>
<keyword evidence="1" id="KW-0472">Membrane</keyword>
<protein>
    <submittedName>
        <fullName evidence="2">Uncharacterized membrane protein</fullName>
    </submittedName>
</protein>
<evidence type="ECO:0000313" key="2">
    <source>
        <dbReference type="EMBL" id="SIO10142.1"/>
    </source>
</evidence>
<feature type="transmembrane region" description="Helical" evidence="1">
    <location>
        <begin position="6"/>
        <end position="32"/>
    </location>
</feature>